<evidence type="ECO:0000256" key="1">
    <source>
        <dbReference type="ARBA" id="ARBA00023180"/>
    </source>
</evidence>
<feature type="signal peptide" evidence="2">
    <location>
        <begin position="1"/>
        <end position="25"/>
    </location>
</feature>
<dbReference type="PANTHER" id="PTHR11559">
    <property type="entry name" value="CARBOXYLESTERASE"/>
    <property type="match status" value="1"/>
</dbReference>
<dbReference type="Proteomes" id="UP000653454">
    <property type="component" value="Unassembled WGS sequence"/>
</dbReference>
<proteinExistence type="predicted"/>
<name>A0A8S4FIQ5_PLUXY</name>
<dbReference type="Gene3D" id="3.40.50.1820">
    <property type="entry name" value="alpha/beta hydrolase"/>
    <property type="match status" value="4"/>
</dbReference>
<dbReference type="EMBL" id="CAJHNJ030000035">
    <property type="protein sequence ID" value="CAG9128118.1"/>
    <property type="molecule type" value="Genomic_DNA"/>
</dbReference>
<comment type="caution">
    <text evidence="4">The sequence shown here is derived from an EMBL/GenBank/DDBJ whole genome shotgun (WGS) entry which is preliminary data.</text>
</comment>
<dbReference type="InterPro" id="IPR029058">
    <property type="entry name" value="AB_hydrolase_fold"/>
</dbReference>
<reference evidence="4" key="1">
    <citation type="submission" date="2020-11" db="EMBL/GenBank/DDBJ databases">
        <authorList>
            <person name="Whiteford S."/>
        </authorList>
    </citation>
    <scope>NUCLEOTIDE SEQUENCE</scope>
</reference>
<keyword evidence="2" id="KW-0732">Signal</keyword>
<dbReference type="Pfam" id="PF00135">
    <property type="entry name" value="COesterase"/>
    <property type="match status" value="2"/>
</dbReference>
<sequence>MRGVSTYFVLVTSITIILVVPTASAEKDLALSCHELAARTEAGRLCGRRRAHEGRGYGSFRGVPYGAPPVGARRFPSVLSASAEKDLALSCHELAARTEAGRLCGRRRAHEGRGYGSFRGVPYGAPPVGARRFKIHLAVLSASAEKDLALSCHELAARTEAGRLCGRRRAHEGRGYGSFRGVPYGAPPVGERRFKIHRSSSPVRMLSASAEKDLALSCHELAARTDAGRLCGRRRAHEGRGYGSFRGVPYGAPPVGERRFKELEPPQPWEGYLDARHEGPVCPQHDTFYGSIMRPLGMDEDCITVNVHTPIEALPELSGSEQDFEYQTRRRREAGKLVPIFVFIHGGGFSFGSGDSDVHGPEYLITKGIMVVTFNYRLGPLGFLALNTSQAPGNAGLRDMVTLLRWVRRNAAHFGGDNTNVTLGGHGAGASAAHLLSMAKQTDGLFHRVILMSGVAYPAFFTTSRVYSDVLAYSYLSLLGIRTEDPEVIQRDITAASVSRSLAVTKILQEMTLLGSFYPIVEKKIEGVTRLVDKDPDVLLGKGRGKDLPMLIGFTAAECETFKPNFIESDIVYKVPDTLILTVPICALFMSSPSEIFKKNDTLVKKYMLDKPRLLGLIQLCSESLYSYPALYTALRRAEMNAADTYVYKFEYEGSTRPLERPGFPLTGVGHGEDLLYVFKPNSKATVPWAPQDKRMREWMINFFAHFIKDGRPTPNPGHWPPLTQDSVRYQHVTEPRYRMQSLSEREEAMITFYDELYM</sequence>
<dbReference type="AlphaFoldDB" id="A0A8S4FIQ5"/>
<feature type="chain" id="PRO_5035872484" evidence="2">
    <location>
        <begin position="26"/>
        <end position="759"/>
    </location>
</feature>
<keyword evidence="1" id="KW-0325">Glycoprotein</keyword>
<dbReference type="InterPro" id="IPR050309">
    <property type="entry name" value="Type-B_Carboxylest/Lipase"/>
</dbReference>
<evidence type="ECO:0000259" key="3">
    <source>
        <dbReference type="Pfam" id="PF00135"/>
    </source>
</evidence>
<feature type="domain" description="Carboxylesterase type B" evidence="3">
    <location>
        <begin position="223"/>
        <end position="742"/>
    </location>
</feature>
<feature type="domain" description="Carboxylesterase type B" evidence="3">
    <location>
        <begin position="157"/>
        <end position="196"/>
    </location>
</feature>
<organism evidence="4 5">
    <name type="scientific">Plutella xylostella</name>
    <name type="common">Diamondback moth</name>
    <name type="synonym">Plutella maculipennis</name>
    <dbReference type="NCBI Taxonomy" id="51655"/>
    <lineage>
        <taxon>Eukaryota</taxon>
        <taxon>Metazoa</taxon>
        <taxon>Ecdysozoa</taxon>
        <taxon>Arthropoda</taxon>
        <taxon>Hexapoda</taxon>
        <taxon>Insecta</taxon>
        <taxon>Pterygota</taxon>
        <taxon>Neoptera</taxon>
        <taxon>Endopterygota</taxon>
        <taxon>Lepidoptera</taxon>
        <taxon>Glossata</taxon>
        <taxon>Ditrysia</taxon>
        <taxon>Yponomeutoidea</taxon>
        <taxon>Plutellidae</taxon>
        <taxon>Plutella</taxon>
    </lineage>
</organism>
<dbReference type="InterPro" id="IPR002018">
    <property type="entry name" value="CarbesteraseB"/>
</dbReference>
<evidence type="ECO:0000256" key="2">
    <source>
        <dbReference type="SAM" id="SignalP"/>
    </source>
</evidence>
<evidence type="ECO:0000313" key="5">
    <source>
        <dbReference type="Proteomes" id="UP000653454"/>
    </source>
</evidence>
<dbReference type="SUPFAM" id="SSF53474">
    <property type="entry name" value="alpha/beta-Hydrolases"/>
    <property type="match status" value="4"/>
</dbReference>
<protein>
    <submittedName>
        <fullName evidence="4">(diamondback moth) hypothetical protein</fullName>
    </submittedName>
</protein>
<evidence type="ECO:0000313" key="4">
    <source>
        <dbReference type="EMBL" id="CAG9128118.1"/>
    </source>
</evidence>
<accession>A0A8S4FIQ5</accession>
<gene>
    <name evidence="4" type="ORF">PLXY2_LOCUS9186</name>
</gene>
<keyword evidence="5" id="KW-1185">Reference proteome</keyword>